<sequence length="504" mass="55023">MPGWEMKIIEAEARHLLALAAEDAELRADLRALAQAILASTEEPPPGAVPAEGSHPNPAPAFPDADEAPAVLSERPDEPEPLHELTLGQSRRAIVERHPPSGEAISSALDEGPVLGEIEARCRLKAEAALLAADRLRRVRDGDDPKGEKTPEDPEVAEWADRFADAFYFMEAGDSSPTPDIALLDDLGGSIETLAEASALAAGSRDRRGAIERSLHLVAEAQSAVRSALQRLQAPDDPDQLAAYEWVRDAAARHRVFIKRHLRADDLADPARWPDLLARIEAQGGGDPQALRHRPRIERLRRHLEAIRRNGDADQDWQAVVSSVDEMVAEGLPPSSKDLRDLLLPVVDDLPDRDDLPEGFRLVLREIDRYLASRPSPTVEPVAPEPTAEVLEARRLLGGRSVVLIGGMCRPEAREALRDALGLGELIWVETKEHQAVSTFEPAIARPEVALVLLAIRWSSHAFGEVRRYCDLHGKPLVRLPGGYSPNQVAAQIIDQCGERLSGG</sequence>
<name>A0A518H4E4_9BACT</name>
<dbReference type="AlphaFoldDB" id="A0A518H4E4"/>
<dbReference type="KEGG" id="tpla:ElP_35980"/>
<dbReference type="Proteomes" id="UP000317835">
    <property type="component" value="Chromosome"/>
</dbReference>
<keyword evidence="3" id="KW-1185">Reference proteome</keyword>
<feature type="compositionally biased region" description="Basic and acidic residues" evidence="1">
    <location>
        <begin position="74"/>
        <end position="83"/>
    </location>
</feature>
<evidence type="ECO:0000313" key="2">
    <source>
        <dbReference type="EMBL" id="QDV35693.1"/>
    </source>
</evidence>
<reference evidence="2 3" key="1">
    <citation type="submission" date="2019-02" db="EMBL/GenBank/DDBJ databases">
        <title>Deep-cultivation of Planctomycetes and their phenomic and genomic characterization uncovers novel biology.</title>
        <authorList>
            <person name="Wiegand S."/>
            <person name="Jogler M."/>
            <person name="Boedeker C."/>
            <person name="Pinto D."/>
            <person name="Vollmers J."/>
            <person name="Rivas-Marin E."/>
            <person name="Kohn T."/>
            <person name="Peeters S.H."/>
            <person name="Heuer A."/>
            <person name="Rast P."/>
            <person name="Oberbeckmann S."/>
            <person name="Bunk B."/>
            <person name="Jeske O."/>
            <person name="Meyerdierks A."/>
            <person name="Storesund J.E."/>
            <person name="Kallscheuer N."/>
            <person name="Luecker S."/>
            <person name="Lage O.M."/>
            <person name="Pohl T."/>
            <person name="Merkel B.J."/>
            <person name="Hornburger P."/>
            <person name="Mueller R.-W."/>
            <person name="Bruemmer F."/>
            <person name="Labrenz M."/>
            <person name="Spormann A.M."/>
            <person name="Op den Camp H."/>
            <person name="Overmann J."/>
            <person name="Amann R."/>
            <person name="Jetten M.S.M."/>
            <person name="Mascher T."/>
            <person name="Medema M.H."/>
            <person name="Devos D.P."/>
            <person name="Kaster A.-K."/>
            <person name="Ovreas L."/>
            <person name="Rohde M."/>
            <person name="Galperin M.Y."/>
            <person name="Jogler C."/>
        </authorList>
    </citation>
    <scope>NUCLEOTIDE SEQUENCE [LARGE SCALE GENOMIC DNA]</scope>
    <source>
        <strain evidence="2 3">ElP</strain>
    </source>
</reference>
<protein>
    <recommendedName>
        <fullName evidence="4">DUF2325 domain-containing protein</fullName>
    </recommendedName>
</protein>
<organism evidence="2 3">
    <name type="scientific">Tautonia plasticadhaerens</name>
    <dbReference type="NCBI Taxonomy" id="2527974"/>
    <lineage>
        <taxon>Bacteria</taxon>
        <taxon>Pseudomonadati</taxon>
        <taxon>Planctomycetota</taxon>
        <taxon>Planctomycetia</taxon>
        <taxon>Isosphaerales</taxon>
        <taxon>Isosphaeraceae</taxon>
        <taxon>Tautonia</taxon>
    </lineage>
</organism>
<evidence type="ECO:0000313" key="3">
    <source>
        <dbReference type="Proteomes" id="UP000317835"/>
    </source>
</evidence>
<evidence type="ECO:0008006" key="4">
    <source>
        <dbReference type="Google" id="ProtNLM"/>
    </source>
</evidence>
<feature type="region of interest" description="Disordered" evidence="1">
    <location>
        <begin position="42"/>
        <end position="92"/>
    </location>
</feature>
<dbReference type="RefSeq" id="WP_145271429.1">
    <property type="nucleotide sequence ID" value="NZ_CP036426.1"/>
</dbReference>
<gene>
    <name evidence="2" type="ORF">ElP_35980</name>
</gene>
<accession>A0A518H4E4</accession>
<dbReference type="OrthoDB" id="290415at2"/>
<evidence type="ECO:0000256" key="1">
    <source>
        <dbReference type="SAM" id="MobiDB-lite"/>
    </source>
</evidence>
<dbReference type="EMBL" id="CP036426">
    <property type="protein sequence ID" value="QDV35693.1"/>
    <property type="molecule type" value="Genomic_DNA"/>
</dbReference>
<proteinExistence type="predicted"/>